<dbReference type="InterPro" id="IPR027268">
    <property type="entry name" value="Peptidase_M4/M1_CTD_sf"/>
</dbReference>
<evidence type="ECO:0000256" key="2">
    <source>
        <dbReference type="SAM" id="SignalP"/>
    </source>
</evidence>
<dbReference type="GO" id="GO:0043171">
    <property type="term" value="P:peptide catabolic process"/>
    <property type="evidence" value="ECO:0007669"/>
    <property type="project" value="TreeGrafter"/>
</dbReference>
<dbReference type="InterPro" id="IPR050344">
    <property type="entry name" value="Peptidase_M1_aminopeptidases"/>
</dbReference>
<dbReference type="EMBL" id="PDEQ01000002">
    <property type="protein sequence ID" value="PEN14652.1"/>
    <property type="molecule type" value="Genomic_DNA"/>
</dbReference>
<dbReference type="AlphaFoldDB" id="A0A2A8D115"/>
<gene>
    <name evidence="4" type="ORF">CRI94_03915</name>
</gene>
<keyword evidence="5" id="KW-1185">Reference proteome</keyword>
<dbReference type="RefSeq" id="WP_098074373.1">
    <property type="nucleotide sequence ID" value="NZ_PDEQ01000002.1"/>
</dbReference>
<dbReference type="InterPro" id="IPR014782">
    <property type="entry name" value="Peptidase_M1_dom"/>
</dbReference>
<name>A0A2A8D115_9BACT</name>
<dbReference type="PANTHER" id="PTHR11533">
    <property type="entry name" value="PROTEASE M1 ZINC METALLOPROTEASE"/>
    <property type="match status" value="1"/>
</dbReference>
<dbReference type="GO" id="GO:0008270">
    <property type="term" value="F:zinc ion binding"/>
    <property type="evidence" value="ECO:0007669"/>
    <property type="project" value="InterPro"/>
</dbReference>
<evidence type="ECO:0000313" key="4">
    <source>
        <dbReference type="EMBL" id="PEN14652.1"/>
    </source>
</evidence>
<dbReference type="GO" id="GO:0005737">
    <property type="term" value="C:cytoplasm"/>
    <property type="evidence" value="ECO:0007669"/>
    <property type="project" value="TreeGrafter"/>
</dbReference>
<feature type="compositionally biased region" description="Low complexity" evidence="1">
    <location>
        <begin position="652"/>
        <end position="672"/>
    </location>
</feature>
<dbReference type="Pfam" id="PF01433">
    <property type="entry name" value="Peptidase_M1"/>
    <property type="match status" value="1"/>
</dbReference>
<organism evidence="4 5">
    <name type="scientific">Longibacter salinarum</name>
    <dbReference type="NCBI Taxonomy" id="1850348"/>
    <lineage>
        <taxon>Bacteria</taxon>
        <taxon>Pseudomonadati</taxon>
        <taxon>Rhodothermota</taxon>
        <taxon>Rhodothermia</taxon>
        <taxon>Rhodothermales</taxon>
        <taxon>Salisaetaceae</taxon>
        <taxon>Longibacter</taxon>
    </lineage>
</organism>
<reference evidence="4 5" key="1">
    <citation type="submission" date="2017-10" db="EMBL/GenBank/DDBJ databases">
        <title>Draft genome of Longibacter Salinarum.</title>
        <authorList>
            <person name="Goh K.M."/>
            <person name="Shamsir M.S."/>
            <person name="Lim S.W."/>
        </authorList>
    </citation>
    <scope>NUCLEOTIDE SEQUENCE [LARGE SCALE GENOMIC DNA]</scope>
    <source>
        <strain evidence="4 5">KCTC 52045</strain>
    </source>
</reference>
<feature type="domain" description="Peptidase M1 membrane alanine aminopeptidase" evidence="3">
    <location>
        <begin position="413"/>
        <end position="562"/>
    </location>
</feature>
<proteinExistence type="predicted"/>
<dbReference type="Proteomes" id="UP000220102">
    <property type="component" value="Unassembled WGS sequence"/>
</dbReference>
<dbReference type="CDD" id="cd09604">
    <property type="entry name" value="M1_APN_like"/>
    <property type="match status" value="1"/>
</dbReference>
<dbReference type="GO" id="GO:0005615">
    <property type="term" value="C:extracellular space"/>
    <property type="evidence" value="ECO:0007669"/>
    <property type="project" value="TreeGrafter"/>
</dbReference>
<feature type="region of interest" description="Disordered" evidence="1">
    <location>
        <begin position="651"/>
        <end position="672"/>
    </location>
</feature>
<dbReference type="GO" id="GO:0042277">
    <property type="term" value="F:peptide binding"/>
    <property type="evidence" value="ECO:0007669"/>
    <property type="project" value="TreeGrafter"/>
</dbReference>
<comment type="caution">
    <text evidence="4">The sequence shown here is derived from an EMBL/GenBank/DDBJ whole genome shotgun (WGS) entry which is preliminary data.</text>
</comment>
<evidence type="ECO:0000313" key="5">
    <source>
        <dbReference type="Proteomes" id="UP000220102"/>
    </source>
</evidence>
<dbReference type="GO" id="GO:0016020">
    <property type="term" value="C:membrane"/>
    <property type="evidence" value="ECO:0007669"/>
    <property type="project" value="TreeGrafter"/>
</dbReference>
<feature type="signal peptide" evidence="2">
    <location>
        <begin position="1"/>
        <end position="27"/>
    </location>
</feature>
<evidence type="ECO:0000256" key="1">
    <source>
        <dbReference type="SAM" id="MobiDB-lite"/>
    </source>
</evidence>
<dbReference type="PANTHER" id="PTHR11533:SF174">
    <property type="entry name" value="PUROMYCIN-SENSITIVE AMINOPEPTIDASE-RELATED"/>
    <property type="match status" value="1"/>
</dbReference>
<feature type="chain" id="PRO_5013038140" evidence="2">
    <location>
        <begin position="28"/>
        <end position="672"/>
    </location>
</feature>
<dbReference type="Gene3D" id="1.10.390.10">
    <property type="entry name" value="Neutral Protease Domain 2"/>
    <property type="match status" value="1"/>
</dbReference>
<accession>A0A2A8D115</accession>
<protein>
    <submittedName>
        <fullName evidence="4">Peptidase</fullName>
    </submittedName>
</protein>
<evidence type="ECO:0000259" key="3">
    <source>
        <dbReference type="Pfam" id="PF01433"/>
    </source>
</evidence>
<dbReference type="GO" id="GO:0070006">
    <property type="term" value="F:metalloaminopeptidase activity"/>
    <property type="evidence" value="ECO:0007669"/>
    <property type="project" value="TreeGrafter"/>
</dbReference>
<dbReference type="OrthoDB" id="9814383at2"/>
<keyword evidence="2" id="KW-0732">Signal</keyword>
<dbReference type="SUPFAM" id="SSF55486">
    <property type="entry name" value="Metalloproteases ('zincins'), catalytic domain"/>
    <property type="match status" value="1"/>
</dbReference>
<sequence>MISRLQAAGAALLMLLFLGSMPASVTAQYSESNDAASLNQSSFAPIEFPNPDVFRASDGRPGTEYWQNEADYVIDVTLDPETNRVSGRETITYTNNSPHDLTHLWVHLEQNLFDPDSRGARLTPPDARFSGAFENGGYELSNIQVNRGSDSRDATYRVDGTRMRISLDEPLEANGGTLKLSMDFSFIQPKYGADRHGRLDVEKGTVYEFAQWYPRMAVYDDVNGWNTLPYLGQGEFYLEYGDFDVSITVPHDYVVTASGELQNAEDVLTSTQRDRLDEARSSDETVHIITESEAGSDATRPDGSGEMTWQYRAENVRDVAWAASDAFIWDAARAKTGDGDILAMSLYPREGIGTEGNPGWERSTEYVKHSIEHYSEKWESYPYPVAINVAGIVGGMEYPQIMFCSVDARGRGLFGVTDHEFGHTWFPMIVGSDERRHVWMDEGINSFLNVYSTIEFYDSDIQTQMQRLTRVFTASMKGIGGQQPSATHADHMRRNALGFLAYRKPATGLLLLREWIIGPDAFDAAFKTYIDRWAYKHPQPSDFFRTLENETGVDLDYFVRSWFYETDVLDFGVTDVTVQSNDETFVRVENSGELMMPMPVQVTFEDGTTEDHRIPAEAFVTGDVHTIAVDSTSPVTKVVIDAQQILPDIDHSNNTWTASDASSTSQSSGSDS</sequence>